<feature type="transmembrane region" description="Helical" evidence="1">
    <location>
        <begin position="55"/>
        <end position="75"/>
    </location>
</feature>
<evidence type="ECO:0000256" key="1">
    <source>
        <dbReference type="SAM" id="Phobius"/>
    </source>
</evidence>
<name>A0A518CKI6_9PLAN</name>
<dbReference type="InterPro" id="IPR038377">
    <property type="entry name" value="Na/Glc_symporter_sf"/>
</dbReference>
<dbReference type="EMBL" id="CP036281">
    <property type="protein sequence ID" value="QDU79745.1"/>
    <property type="molecule type" value="Genomic_DNA"/>
</dbReference>
<evidence type="ECO:0000313" key="3">
    <source>
        <dbReference type="EMBL" id="QDU79745.1"/>
    </source>
</evidence>
<accession>A0A518CKI6</accession>
<dbReference type="PANTHER" id="PTHR34512">
    <property type="entry name" value="CELL SURFACE PROTEIN"/>
    <property type="match status" value="1"/>
</dbReference>
<reference evidence="3 4" key="1">
    <citation type="submission" date="2019-02" db="EMBL/GenBank/DDBJ databases">
        <title>Deep-cultivation of Planctomycetes and their phenomic and genomic characterization uncovers novel biology.</title>
        <authorList>
            <person name="Wiegand S."/>
            <person name="Jogler M."/>
            <person name="Boedeker C."/>
            <person name="Pinto D."/>
            <person name="Vollmers J."/>
            <person name="Rivas-Marin E."/>
            <person name="Kohn T."/>
            <person name="Peeters S.H."/>
            <person name="Heuer A."/>
            <person name="Rast P."/>
            <person name="Oberbeckmann S."/>
            <person name="Bunk B."/>
            <person name="Jeske O."/>
            <person name="Meyerdierks A."/>
            <person name="Storesund J.E."/>
            <person name="Kallscheuer N."/>
            <person name="Luecker S."/>
            <person name="Lage O.M."/>
            <person name="Pohl T."/>
            <person name="Merkel B.J."/>
            <person name="Hornburger P."/>
            <person name="Mueller R.-W."/>
            <person name="Bruemmer F."/>
            <person name="Labrenz M."/>
            <person name="Spormann A.M."/>
            <person name="Op den Camp H."/>
            <person name="Overmann J."/>
            <person name="Amann R."/>
            <person name="Jetten M.S.M."/>
            <person name="Mascher T."/>
            <person name="Medema M.H."/>
            <person name="Devos D.P."/>
            <person name="Kaster A.-K."/>
            <person name="Ovreas L."/>
            <person name="Rohde M."/>
            <person name="Galperin M.Y."/>
            <person name="Jogler C."/>
        </authorList>
    </citation>
    <scope>NUCLEOTIDE SEQUENCE [LARGE SCALE GENOMIC DNA]</scope>
    <source>
        <strain evidence="3 4">Pla110</strain>
    </source>
</reference>
<keyword evidence="1" id="KW-0812">Transmembrane</keyword>
<feature type="transmembrane region" description="Helical" evidence="1">
    <location>
        <begin position="82"/>
        <end position="102"/>
    </location>
</feature>
<evidence type="ECO:0000313" key="4">
    <source>
        <dbReference type="Proteomes" id="UP000317178"/>
    </source>
</evidence>
<feature type="transmembrane region" description="Helical" evidence="1">
    <location>
        <begin position="108"/>
        <end position="130"/>
    </location>
</feature>
<dbReference type="Pfam" id="PF13360">
    <property type="entry name" value="PQQ_2"/>
    <property type="match status" value="2"/>
</dbReference>
<protein>
    <submittedName>
        <fullName evidence="3">Outer membrane biogenesis protein BamB</fullName>
    </submittedName>
</protein>
<keyword evidence="1" id="KW-0472">Membrane</keyword>
<proteinExistence type="predicted"/>
<dbReference type="RefSeq" id="WP_144994597.1">
    <property type="nucleotide sequence ID" value="NZ_CP036281.1"/>
</dbReference>
<keyword evidence="4" id="KW-1185">Reference proteome</keyword>
<feature type="transmembrane region" description="Helical" evidence="1">
    <location>
        <begin position="25"/>
        <end position="43"/>
    </location>
</feature>
<dbReference type="Proteomes" id="UP000317178">
    <property type="component" value="Chromosome"/>
</dbReference>
<feature type="domain" description="Pyrrolo-quinoline quinone repeat" evidence="2">
    <location>
        <begin position="348"/>
        <end position="516"/>
    </location>
</feature>
<sequence length="600" mass="66683">MEIPPSSEQQESLSDSSPQKQLRPLRVWPAIIAIVLILMLRFAPRDLEIMPLWWLYFSFMGPAVCGLGMLVWWGIFSRATRLEALVGLIAILSILVMSWFLAHESMDMAGFMLVTIPIGFVLFGISSLIARSWTPPARSGFILLITLVGFASSLLVRNNGIWGDYNFELAWRWTPTNEELAIAEQQARTSAGDAIVSEESFNEWLAEPAWPGFRGPERYSQQSGAELADRWDNVQPELVWKRTIGPAWSSFVVAGNLLFTQEQRGEHETTACYTANEGKLVWETEIESRFAEPMGGAGPRATPTLAEGQLFAMGASGSLLALEPRTGDILWERELKTLADRGVPVWGFSSSPLVVEKNVIVHAGGVGEMGVLAFEIEKGELAWSAVSGNHTYSSPQLCQLFGKDYVAIYDNQGLRLLDPSTGEVRLEDQWGDGEFRVTQPQVVGEDKIVLAGGMQDGTRLIQFHVENEKLTAKEVWHSLDLKSDYNDFVVSGDYLYGFDGSIFTCVDLSTGKRKWKRGRYGKGQVLLLTEINRLLVISEKGEVVLLEVNPEKHVETGTFEAIEGKTWNHPVVVGDRLYVRNAQEAACYRLPTASSELAAK</sequence>
<keyword evidence="1" id="KW-1133">Transmembrane helix</keyword>
<dbReference type="InterPro" id="IPR011047">
    <property type="entry name" value="Quinoprotein_ADH-like_sf"/>
</dbReference>
<gene>
    <name evidence="3" type="ORF">Pla110_14590</name>
</gene>
<dbReference type="Gene3D" id="2.130.10.10">
    <property type="entry name" value="YVTN repeat-like/Quinoprotein amine dehydrogenase"/>
    <property type="match status" value="1"/>
</dbReference>
<dbReference type="InterPro" id="IPR002372">
    <property type="entry name" value="PQQ_rpt_dom"/>
</dbReference>
<dbReference type="InterPro" id="IPR015943">
    <property type="entry name" value="WD40/YVTN_repeat-like_dom_sf"/>
</dbReference>
<organism evidence="3 4">
    <name type="scientific">Polystyrenella longa</name>
    <dbReference type="NCBI Taxonomy" id="2528007"/>
    <lineage>
        <taxon>Bacteria</taxon>
        <taxon>Pseudomonadati</taxon>
        <taxon>Planctomycetota</taxon>
        <taxon>Planctomycetia</taxon>
        <taxon>Planctomycetales</taxon>
        <taxon>Planctomycetaceae</taxon>
        <taxon>Polystyrenella</taxon>
    </lineage>
</organism>
<feature type="transmembrane region" description="Helical" evidence="1">
    <location>
        <begin position="137"/>
        <end position="156"/>
    </location>
</feature>
<dbReference type="KEGG" id="plon:Pla110_14590"/>
<evidence type="ECO:0000259" key="2">
    <source>
        <dbReference type="Pfam" id="PF13360"/>
    </source>
</evidence>
<feature type="domain" description="Pyrrolo-quinoline quinone repeat" evidence="2">
    <location>
        <begin position="237"/>
        <end position="335"/>
    </location>
</feature>
<dbReference type="PANTHER" id="PTHR34512:SF30">
    <property type="entry name" value="OUTER MEMBRANE PROTEIN ASSEMBLY FACTOR BAMB"/>
    <property type="match status" value="1"/>
</dbReference>
<dbReference type="OrthoDB" id="7051554at2"/>
<dbReference type="SUPFAM" id="SSF50998">
    <property type="entry name" value="Quinoprotein alcohol dehydrogenase-like"/>
    <property type="match status" value="1"/>
</dbReference>
<dbReference type="AlphaFoldDB" id="A0A518CKI6"/>
<dbReference type="Gene3D" id="1.20.1730.10">
    <property type="entry name" value="Sodium/glucose cotransporter"/>
    <property type="match status" value="1"/>
</dbReference>